<evidence type="ECO:0000259" key="4">
    <source>
        <dbReference type="Pfam" id="PF14870"/>
    </source>
</evidence>
<dbReference type="AlphaFoldDB" id="A0A1C4CGW9"/>
<accession>A0A1C4CGW9</accession>
<dbReference type="PANTHER" id="PTHR47199:SF2">
    <property type="entry name" value="PHOTOSYSTEM II STABILITY_ASSEMBLY FACTOR HCF136, CHLOROPLASTIC"/>
    <property type="match status" value="1"/>
</dbReference>
<dbReference type="InterPro" id="IPR028203">
    <property type="entry name" value="PSII_CF48-like_dom"/>
</dbReference>
<sequence>MTLHRMRNLFCNGAWLLTSLSALAQRATIAPIHTSTNASFRGLSVVNAHTIWVSGTGGTVGRSLDGGHSWQWQHTAACDSCDWRSIAARSDQEAFVINAGSPARLLHTTDGGITWEQQYYNDDPKAFFDCLQFDDRQYGFAVGDPIGAHFMILYTFDGGKSWQAPREGRPPAHEGDAAFAASNSNIVFLPGHIPCFITGGTKSYFISGHQPAMADTCLSCYLSPDKLNHPAWKGWQIKELPLLQGQSTTGAFAIAFSANREIGVVVGGDYAHDTIRTGNCALTHDGGRNWEPATTTPWGYCSGVTFITTNWLVATGTSGTGMSEDGGKNWHKLNSAGFNTVKNLGDGRHAILAGGHGKIALLEIEE</sequence>
<dbReference type="Pfam" id="PF14870">
    <property type="entry name" value="PSII_BNR"/>
    <property type="match status" value="1"/>
</dbReference>
<feature type="chain" id="PRO_5008689897" description="Photosynthesis system II assembly factor Ycf48/Hcf136-like domain-containing protein" evidence="3">
    <location>
        <begin position="25"/>
        <end position="366"/>
    </location>
</feature>
<dbReference type="InterPro" id="IPR036278">
    <property type="entry name" value="Sialidase_sf"/>
</dbReference>
<keyword evidence="1" id="KW-0602">Photosynthesis</keyword>
<name>A0A1C4CGW9_9BACT</name>
<keyword evidence="2" id="KW-0604">Photosystem II</keyword>
<protein>
    <recommendedName>
        <fullName evidence="4">Photosynthesis system II assembly factor Ycf48/Hcf136-like domain-containing protein</fullName>
    </recommendedName>
</protein>
<organism evidence="5 6">
    <name type="scientific">Chitinophaga costaii</name>
    <dbReference type="NCBI Taxonomy" id="1335309"/>
    <lineage>
        <taxon>Bacteria</taxon>
        <taxon>Pseudomonadati</taxon>
        <taxon>Bacteroidota</taxon>
        <taxon>Chitinophagia</taxon>
        <taxon>Chitinophagales</taxon>
        <taxon>Chitinophagaceae</taxon>
        <taxon>Chitinophaga</taxon>
    </lineage>
</organism>
<evidence type="ECO:0000256" key="3">
    <source>
        <dbReference type="SAM" id="SignalP"/>
    </source>
</evidence>
<dbReference type="GO" id="GO:0009523">
    <property type="term" value="C:photosystem II"/>
    <property type="evidence" value="ECO:0007669"/>
    <property type="project" value="UniProtKB-KW"/>
</dbReference>
<dbReference type="InterPro" id="IPR015943">
    <property type="entry name" value="WD40/YVTN_repeat-like_dom_sf"/>
</dbReference>
<dbReference type="Pfam" id="PF02012">
    <property type="entry name" value="BNR"/>
    <property type="match status" value="1"/>
</dbReference>
<keyword evidence="3" id="KW-0732">Signal</keyword>
<dbReference type="InterPro" id="IPR002860">
    <property type="entry name" value="BNR_rpt"/>
</dbReference>
<dbReference type="Proteomes" id="UP000242818">
    <property type="component" value="Unassembled WGS sequence"/>
</dbReference>
<evidence type="ECO:0000313" key="5">
    <source>
        <dbReference type="EMBL" id="SCC18370.1"/>
    </source>
</evidence>
<gene>
    <name evidence="5" type="ORF">GA0116948_104120</name>
</gene>
<evidence type="ECO:0000256" key="1">
    <source>
        <dbReference type="ARBA" id="ARBA00022531"/>
    </source>
</evidence>
<dbReference type="EMBL" id="FMAR01000004">
    <property type="protein sequence ID" value="SCC18370.1"/>
    <property type="molecule type" value="Genomic_DNA"/>
</dbReference>
<dbReference type="RefSeq" id="WP_089710756.1">
    <property type="nucleotide sequence ID" value="NZ_FMAR01000004.1"/>
</dbReference>
<feature type="domain" description="Photosynthesis system II assembly factor Ycf48/Hcf136-like" evidence="4">
    <location>
        <begin position="36"/>
        <end position="117"/>
    </location>
</feature>
<proteinExistence type="predicted"/>
<dbReference type="SUPFAM" id="SSF50939">
    <property type="entry name" value="Sialidases"/>
    <property type="match status" value="1"/>
</dbReference>
<dbReference type="PANTHER" id="PTHR47199">
    <property type="entry name" value="PHOTOSYSTEM II STABILITY/ASSEMBLY FACTOR HCF136, CHLOROPLASTIC"/>
    <property type="match status" value="1"/>
</dbReference>
<feature type="signal peptide" evidence="3">
    <location>
        <begin position="1"/>
        <end position="24"/>
    </location>
</feature>
<dbReference type="GO" id="GO:0015979">
    <property type="term" value="P:photosynthesis"/>
    <property type="evidence" value="ECO:0007669"/>
    <property type="project" value="UniProtKB-KW"/>
</dbReference>
<keyword evidence="6" id="KW-1185">Reference proteome</keyword>
<dbReference type="OrthoDB" id="9813892at2"/>
<evidence type="ECO:0000256" key="2">
    <source>
        <dbReference type="ARBA" id="ARBA00023276"/>
    </source>
</evidence>
<evidence type="ECO:0000313" key="6">
    <source>
        <dbReference type="Proteomes" id="UP000242818"/>
    </source>
</evidence>
<dbReference type="Gene3D" id="2.130.10.10">
    <property type="entry name" value="YVTN repeat-like/Quinoprotein amine dehydrogenase"/>
    <property type="match status" value="2"/>
</dbReference>
<dbReference type="STRING" id="1335309.GA0116948_104120"/>
<reference evidence="5 6" key="1">
    <citation type="submission" date="2016-08" db="EMBL/GenBank/DDBJ databases">
        <authorList>
            <person name="Seilhamer J.J."/>
        </authorList>
    </citation>
    <scope>NUCLEOTIDE SEQUENCE [LARGE SCALE GENOMIC DNA]</scope>
    <source>
        <strain evidence="5 6">A37T2</strain>
    </source>
</reference>